<feature type="transmembrane region" description="Helical" evidence="8">
    <location>
        <begin position="80"/>
        <end position="101"/>
    </location>
</feature>
<dbReference type="AlphaFoldDB" id="A0A0B6YSG0"/>
<keyword evidence="7" id="KW-0807">Transducer</keyword>
<dbReference type="PRINTS" id="PR00237">
    <property type="entry name" value="GPCRRHODOPSN"/>
</dbReference>
<gene>
    <name evidence="10" type="primary">ORF35497</name>
</gene>
<dbReference type="PROSITE" id="PS50262">
    <property type="entry name" value="G_PROTEIN_RECEP_F1_2"/>
    <property type="match status" value="1"/>
</dbReference>
<feature type="domain" description="G-protein coupled receptors family 1 profile" evidence="9">
    <location>
        <begin position="60"/>
        <end position="111"/>
    </location>
</feature>
<dbReference type="InterPro" id="IPR000276">
    <property type="entry name" value="GPCR_Rhodpsn"/>
</dbReference>
<accession>A0A0B6YSG0</accession>
<evidence type="ECO:0000313" key="10">
    <source>
        <dbReference type="EMBL" id="CEK59199.1"/>
    </source>
</evidence>
<proteinExistence type="predicted"/>
<dbReference type="GO" id="GO:0004930">
    <property type="term" value="F:G protein-coupled receptor activity"/>
    <property type="evidence" value="ECO:0007669"/>
    <property type="project" value="UniProtKB-KW"/>
</dbReference>
<comment type="subcellular location">
    <subcellularLocation>
        <location evidence="1">Membrane</location>
        <topology evidence="1">Multi-pass membrane protein</topology>
    </subcellularLocation>
</comment>
<protein>
    <recommendedName>
        <fullName evidence="9">G-protein coupled receptors family 1 profile domain-containing protein</fullName>
    </recommendedName>
</protein>
<evidence type="ECO:0000256" key="1">
    <source>
        <dbReference type="ARBA" id="ARBA00004141"/>
    </source>
</evidence>
<keyword evidence="5 8" id="KW-0472">Membrane</keyword>
<keyword evidence="6" id="KW-0675">Receptor</keyword>
<dbReference type="GO" id="GO:0005886">
    <property type="term" value="C:plasma membrane"/>
    <property type="evidence" value="ECO:0007669"/>
    <property type="project" value="TreeGrafter"/>
</dbReference>
<dbReference type="InterPro" id="IPR017452">
    <property type="entry name" value="GPCR_Rhodpsn_7TM"/>
</dbReference>
<dbReference type="SUPFAM" id="SSF81321">
    <property type="entry name" value="Family A G protein-coupled receptor-like"/>
    <property type="match status" value="1"/>
</dbReference>
<dbReference type="Gene3D" id="1.20.1070.10">
    <property type="entry name" value="Rhodopsin 7-helix transmembrane proteins"/>
    <property type="match status" value="1"/>
</dbReference>
<dbReference type="PANTHER" id="PTHR24243:SF208">
    <property type="entry name" value="PYROKININ-1 RECEPTOR"/>
    <property type="match status" value="1"/>
</dbReference>
<evidence type="ECO:0000256" key="4">
    <source>
        <dbReference type="ARBA" id="ARBA00023040"/>
    </source>
</evidence>
<dbReference type="PANTHER" id="PTHR24243">
    <property type="entry name" value="G-PROTEIN COUPLED RECEPTOR"/>
    <property type="match status" value="1"/>
</dbReference>
<evidence type="ECO:0000256" key="6">
    <source>
        <dbReference type="ARBA" id="ARBA00023170"/>
    </source>
</evidence>
<dbReference type="EMBL" id="HACG01012334">
    <property type="protein sequence ID" value="CEK59199.1"/>
    <property type="molecule type" value="Transcribed_RNA"/>
</dbReference>
<evidence type="ECO:0000256" key="5">
    <source>
        <dbReference type="ARBA" id="ARBA00023136"/>
    </source>
</evidence>
<feature type="non-terminal residue" evidence="10">
    <location>
        <position position="111"/>
    </location>
</feature>
<dbReference type="Pfam" id="PF00001">
    <property type="entry name" value="7tm_1"/>
    <property type="match status" value="1"/>
</dbReference>
<reference evidence="10" key="1">
    <citation type="submission" date="2014-12" db="EMBL/GenBank/DDBJ databases">
        <title>Insight into the proteome of Arion vulgaris.</title>
        <authorList>
            <person name="Aradska J."/>
            <person name="Bulat T."/>
            <person name="Smidak R."/>
            <person name="Sarate P."/>
            <person name="Gangsoo J."/>
            <person name="Sialana F."/>
            <person name="Bilban M."/>
            <person name="Lubec G."/>
        </authorList>
    </citation>
    <scope>NUCLEOTIDE SEQUENCE</scope>
    <source>
        <tissue evidence="10">Skin</tissue>
    </source>
</reference>
<evidence type="ECO:0000256" key="8">
    <source>
        <dbReference type="SAM" id="Phobius"/>
    </source>
</evidence>
<name>A0A0B6YSG0_9EUPU</name>
<evidence type="ECO:0000256" key="3">
    <source>
        <dbReference type="ARBA" id="ARBA00022989"/>
    </source>
</evidence>
<evidence type="ECO:0000256" key="2">
    <source>
        <dbReference type="ARBA" id="ARBA00022692"/>
    </source>
</evidence>
<feature type="transmembrane region" description="Helical" evidence="8">
    <location>
        <begin position="42"/>
        <end position="68"/>
    </location>
</feature>
<keyword evidence="4" id="KW-0297">G-protein coupled receptor</keyword>
<evidence type="ECO:0000259" key="9">
    <source>
        <dbReference type="PROSITE" id="PS50262"/>
    </source>
</evidence>
<sequence>MEVNLFLLHNDTYNITKHNKDINNNNRSSSDEVSDLSPPLYIYIYFSAINMIVFCVGVVGNALVIQVVARVRAMRKRTNYFLVSLSAADLLVLLVGLPAALHEFYGKEKWL</sequence>
<keyword evidence="2 8" id="KW-0812">Transmembrane</keyword>
<keyword evidence="3 8" id="KW-1133">Transmembrane helix</keyword>
<evidence type="ECO:0000256" key="7">
    <source>
        <dbReference type="ARBA" id="ARBA00023224"/>
    </source>
</evidence>
<organism evidence="10">
    <name type="scientific">Arion vulgaris</name>
    <dbReference type="NCBI Taxonomy" id="1028688"/>
    <lineage>
        <taxon>Eukaryota</taxon>
        <taxon>Metazoa</taxon>
        <taxon>Spiralia</taxon>
        <taxon>Lophotrochozoa</taxon>
        <taxon>Mollusca</taxon>
        <taxon>Gastropoda</taxon>
        <taxon>Heterobranchia</taxon>
        <taxon>Euthyneura</taxon>
        <taxon>Panpulmonata</taxon>
        <taxon>Eupulmonata</taxon>
        <taxon>Stylommatophora</taxon>
        <taxon>Helicina</taxon>
        <taxon>Arionoidea</taxon>
        <taxon>Arionidae</taxon>
        <taxon>Arion</taxon>
    </lineage>
</organism>